<dbReference type="Gene3D" id="1.10.3090.10">
    <property type="entry name" value="cca-adding enzyme, domain 2"/>
    <property type="match status" value="1"/>
</dbReference>
<evidence type="ECO:0000313" key="11">
    <source>
        <dbReference type="EMBL" id="GLR63684.1"/>
    </source>
</evidence>
<dbReference type="Gene3D" id="3.30.460.10">
    <property type="entry name" value="Beta Polymerase, domain 2"/>
    <property type="match status" value="1"/>
</dbReference>
<organism evidence="11 12">
    <name type="scientific">Marinospirillum insulare</name>
    <dbReference type="NCBI Taxonomy" id="217169"/>
    <lineage>
        <taxon>Bacteria</taxon>
        <taxon>Pseudomonadati</taxon>
        <taxon>Pseudomonadota</taxon>
        <taxon>Gammaproteobacteria</taxon>
        <taxon>Oceanospirillales</taxon>
        <taxon>Oceanospirillaceae</taxon>
        <taxon>Marinospirillum</taxon>
    </lineage>
</organism>
<evidence type="ECO:0000259" key="10">
    <source>
        <dbReference type="PROSITE" id="PS51831"/>
    </source>
</evidence>
<gene>
    <name evidence="8 11" type="primary">glnD</name>
    <name evidence="11" type="ORF">GCM10007878_11190</name>
</gene>
<dbReference type="CDD" id="cd04900">
    <property type="entry name" value="ACT_UUR-like_1"/>
    <property type="match status" value="1"/>
</dbReference>
<keyword evidence="5 8" id="KW-0460">Magnesium</keyword>
<dbReference type="EC" id="3.1.4.-" evidence="8"/>
<comment type="caution">
    <text evidence="8">Lacks conserved residue(s) required for the propagation of feature annotation.</text>
</comment>
<dbReference type="SUPFAM" id="SSF109604">
    <property type="entry name" value="HD-domain/PDEase-like"/>
    <property type="match status" value="1"/>
</dbReference>
<dbReference type="InterPro" id="IPR006674">
    <property type="entry name" value="HD_domain"/>
</dbReference>
<evidence type="ECO:0000256" key="6">
    <source>
        <dbReference type="ARBA" id="ARBA00023268"/>
    </source>
</evidence>
<dbReference type="Pfam" id="PF01966">
    <property type="entry name" value="HD"/>
    <property type="match status" value="1"/>
</dbReference>
<dbReference type="PANTHER" id="PTHR47320:SF1">
    <property type="entry name" value="BIFUNCTIONAL URIDYLYLTRANSFERASE_URIDYLYL-REMOVING ENZYME"/>
    <property type="match status" value="1"/>
</dbReference>
<comment type="cofactor">
    <cofactor evidence="8">
        <name>Mg(2+)</name>
        <dbReference type="ChEBI" id="CHEBI:18420"/>
    </cofactor>
</comment>
<dbReference type="GO" id="GO:0016779">
    <property type="term" value="F:nucleotidyltransferase activity"/>
    <property type="evidence" value="ECO:0007669"/>
    <property type="project" value="UniProtKB-KW"/>
</dbReference>
<comment type="catalytic activity">
    <reaction evidence="7">
        <text>guanosine 3',5'-bis(diphosphate) + H2O = GDP + diphosphate + H(+)</text>
        <dbReference type="Rhea" id="RHEA:14253"/>
        <dbReference type="ChEBI" id="CHEBI:15377"/>
        <dbReference type="ChEBI" id="CHEBI:15378"/>
        <dbReference type="ChEBI" id="CHEBI:33019"/>
        <dbReference type="ChEBI" id="CHEBI:58189"/>
        <dbReference type="ChEBI" id="CHEBI:77828"/>
        <dbReference type="EC" id="3.1.7.2"/>
    </reaction>
</comment>
<evidence type="ECO:0000256" key="3">
    <source>
        <dbReference type="ARBA" id="ARBA00022737"/>
    </source>
</evidence>
<dbReference type="CDD" id="cd04899">
    <property type="entry name" value="ACT_ACR-UUR-like_2"/>
    <property type="match status" value="1"/>
</dbReference>
<dbReference type="PROSITE" id="PS51831">
    <property type="entry name" value="HD"/>
    <property type="match status" value="1"/>
</dbReference>
<feature type="domain" description="HD" evidence="10">
    <location>
        <begin position="465"/>
        <end position="587"/>
    </location>
</feature>
<dbReference type="CDD" id="cd05401">
    <property type="entry name" value="NT_GlnE_GlnD_like"/>
    <property type="match status" value="1"/>
</dbReference>
<comment type="domain">
    <text evidence="8">Has four distinct domains: an N-terminal nucleotidyltransferase (NT) domain responsible for UTase activity, a central HD domain that encodes UR activity, and two C-terminal ACT domains that seem to have a role in glutamine sensing.</text>
</comment>
<dbReference type="InterPro" id="IPR010043">
    <property type="entry name" value="UTase/UR"/>
</dbReference>
<dbReference type="EMBL" id="BSOR01000016">
    <property type="protein sequence ID" value="GLR63684.1"/>
    <property type="molecule type" value="Genomic_DNA"/>
</dbReference>
<dbReference type="NCBIfam" id="TIGR01693">
    <property type="entry name" value="UTase_glnD"/>
    <property type="match status" value="1"/>
</dbReference>
<evidence type="ECO:0000256" key="8">
    <source>
        <dbReference type="HAMAP-Rule" id="MF_00277"/>
    </source>
</evidence>
<keyword evidence="4 8" id="KW-0378">Hydrolase</keyword>
<dbReference type="PIRSF" id="PIRSF006288">
    <property type="entry name" value="PII_uridyltransf"/>
    <property type="match status" value="1"/>
</dbReference>
<dbReference type="CDD" id="cd00077">
    <property type="entry name" value="HDc"/>
    <property type="match status" value="1"/>
</dbReference>
<keyword evidence="12" id="KW-1185">Reference proteome</keyword>
<dbReference type="SUPFAM" id="SSF81301">
    <property type="entry name" value="Nucleotidyltransferase"/>
    <property type="match status" value="1"/>
</dbReference>
<feature type="domain" description="ACT" evidence="9">
    <location>
        <begin position="819"/>
        <end position="898"/>
    </location>
</feature>
<dbReference type="RefSeq" id="WP_425411873.1">
    <property type="nucleotide sequence ID" value="NZ_BSOR01000016.1"/>
</dbReference>
<dbReference type="InterPro" id="IPR002934">
    <property type="entry name" value="Polymerase_NTP_transf_dom"/>
</dbReference>
<dbReference type="EC" id="2.7.7.59" evidence="8"/>
<dbReference type="InterPro" id="IPR045865">
    <property type="entry name" value="ACT-like_dom_sf"/>
</dbReference>
<evidence type="ECO:0000256" key="1">
    <source>
        <dbReference type="ARBA" id="ARBA00022679"/>
    </source>
</evidence>
<dbReference type="PANTHER" id="PTHR47320">
    <property type="entry name" value="BIFUNCTIONAL URIDYLYLTRANSFERASE/URIDYLYL-REMOVING ENZYME"/>
    <property type="match status" value="1"/>
</dbReference>
<accession>A0ABQ5ZU67</accession>
<dbReference type="InterPro" id="IPR013546">
    <property type="entry name" value="PII_UdlTrfase/GS_AdlTrfase"/>
</dbReference>
<dbReference type="SUPFAM" id="SSF81593">
    <property type="entry name" value="Nucleotidyltransferase substrate binding subunit/domain"/>
    <property type="match status" value="1"/>
</dbReference>
<dbReference type="PROSITE" id="PS51671">
    <property type="entry name" value="ACT"/>
    <property type="match status" value="2"/>
</dbReference>
<dbReference type="SMART" id="SM00471">
    <property type="entry name" value="HDc"/>
    <property type="match status" value="1"/>
</dbReference>
<evidence type="ECO:0000256" key="7">
    <source>
        <dbReference type="ARBA" id="ARBA00047968"/>
    </source>
</evidence>
<proteinExistence type="inferred from homology"/>
<sequence length="906" mass="103716">MSVNYQFKPNLVLFDFQRLEKQLEASPTQVPLLKQALGIINQRLDQAFYDGADIRDLVYGRAWVMDQLLALIWQLFDWPDNKLALFAVGGYGRGELHPKSDLDLLVLVEDNDSTRYHQPLTEFITLLWDIKLEVGHSFRSLENCENEAKADITVATNLFENRLLVGSLALQEALSERLTQNKMWPSAKFFDAKWQEQRIRHNKYNNSDHNLEPNIKSSPGGLRDIQMIGWVAKRHFNATSIKDLLVEGFLTETEVRLLEQGQSFLWQVRYALHLIAERCEDRLLFDYQRELAVLFGYLDTEKRLAVEQFMKRYYRVVTTLTELNDVLLQHFEQALLKPDEVHQVTYINQRFQIRDGLIEHLGDDVFERDPFALIEVFLLMAEHAEIKGVRATTIRALRDHRYLIDEAFRQDKRVNQLFMALLNSQGDVPLQLNLMGRYGILGRYLPEFGHAVGLTQHDLFHIYTVDAHTLRLLRLLQSFRDPEEKTNFPLASSIMPQLPKLAIIWLAGLFHDLGKGYGGNHSEIGAVSALDFCLSQGLSSSDANLVSWLVKNHLLMSMTAQKQDLTDPEVIRRFAEKVGKQVHLDYLHVLTVADINATNPKLWNGWRAALLNQLYTETKRALSRGLENPIDSMDWIEETQSKAFKGLQSAGVDKQKILNLWSSLGSDYFLQNTAEEVVWHTLGILNHAPSKQPLILLMAPSENIREGGTKVFIHSKDVAFGFAATAATLDRLGLSIHDARIASSDAGYTLNTFIVLEQNGKIPRSKARLLEIERKLISSLNNPENFPQLVKRHTPRQLKHFTLPTQVYISNDPSNLRTLIEVITPDRPGLLARIGRIFVEFDLWLQNAKIATLGERVEDVFFVTLQDGSPLADPELCHQLKTRLCDELDKQAKEPGYPLYDSGWQR</sequence>
<comment type="catalytic activity">
    <reaction evidence="8">
        <text>[protein-PII]-uridylyl-L-tyrosine + H2O = [protein-PII]-L-tyrosine + UMP + H(+)</text>
        <dbReference type="Rhea" id="RHEA:48600"/>
        <dbReference type="Rhea" id="RHEA-COMP:12147"/>
        <dbReference type="Rhea" id="RHEA-COMP:12148"/>
        <dbReference type="ChEBI" id="CHEBI:15377"/>
        <dbReference type="ChEBI" id="CHEBI:15378"/>
        <dbReference type="ChEBI" id="CHEBI:46858"/>
        <dbReference type="ChEBI" id="CHEBI:57865"/>
        <dbReference type="ChEBI" id="CHEBI:90602"/>
    </reaction>
</comment>
<dbReference type="Proteomes" id="UP001156682">
    <property type="component" value="Unassembled WGS sequence"/>
</dbReference>
<dbReference type="Pfam" id="PF08335">
    <property type="entry name" value="GlnD_UR_UTase"/>
    <property type="match status" value="1"/>
</dbReference>
<comment type="activity regulation">
    <text evidence="8">Uridylyltransferase (UTase) activity is inhibited by glutamine, while glutamine activates uridylyl-removing (UR) activity.</text>
</comment>
<evidence type="ECO:0000256" key="5">
    <source>
        <dbReference type="ARBA" id="ARBA00022842"/>
    </source>
</evidence>
<comment type="function">
    <text evidence="8">Modifies, by uridylylation and deuridylylation, the PII regulatory proteins (GlnB and homologs), in response to the nitrogen status of the cell that GlnD senses through the glutamine level. Under low glutamine levels, catalyzes the conversion of the PII proteins and UTP to PII-UMP and PPi, while under higher glutamine levels, GlnD hydrolyzes PII-UMP to PII and UMP (deuridylylation). Thus, controls uridylylation state and activity of the PII proteins, and plays an important role in the regulation of nitrogen metabolism.</text>
</comment>
<protein>
    <recommendedName>
        <fullName evidence="8">Bifunctional uridylyltransferase/uridylyl-removing enzyme</fullName>
        <shortName evidence="8">UTase/UR</shortName>
    </recommendedName>
    <alternativeName>
        <fullName evidence="8">Bifunctional [protein-PII] modification enzyme</fullName>
    </alternativeName>
    <alternativeName>
        <fullName evidence="8">Bifunctional nitrogen sensor protein</fullName>
    </alternativeName>
    <domain>
        <recommendedName>
            <fullName evidence="8">[Protein-PII] uridylyltransferase</fullName>
            <shortName evidence="8">PII uridylyltransferase</shortName>
            <shortName evidence="8">UTase</shortName>
            <ecNumber evidence="8">2.7.7.59</ecNumber>
        </recommendedName>
    </domain>
    <domain>
        <recommendedName>
            <fullName evidence="8">[Protein-PII]-UMP uridylyl-removing enzyme</fullName>
            <shortName evidence="8">UR</shortName>
            <ecNumber evidence="8">3.1.4.-</ecNumber>
        </recommendedName>
    </domain>
</protein>
<evidence type="ECO:0000313" key="12">
    <source>
        <dbReference type="Proteomes" id="UP001156682"/>
    </source>
</evidence>
<reference evidence="12" key="1">
    <citation type="journal article" date="2019" name="Int. J. Syst. Evol. Microbiol.">
        <title>The Global Catalogue of Microorganisms (GCM) 10K type strain sequencing project: providing services to taxonomists for standard genome sequencing and annotation.</title>
        <authorList>
            <consortium name="The Broad Institute Genomics Platform"/>
            <consortium name="The Broad Institute Genome Sequencing Center for Infectious Disease"/>
            <person name="Wu L."/>
            <person name="Ma J."/>
        </authorList>
    </citation>
    <scope>NUCLEOTIDE SEQUENCE [LARGE SCALE GENOMIC DNA]</scope>
    <source>
        <strain evidence="12">NBRC 100033</strain>
    </source>
</reference>
<evidence type="ECO:0000256" key="2">
    <source>
        <dbReference type="ARBA" id="ARBA00022695"/>
    </source>
</evidence>
<comment type="similarity">
    <text evidence="8">Belongs to the GlnD family.</text>
</comment>
<dbReference type="InterPro" id="IPR043519">
    <property type="entry name" value="NT_sf"/>
</dbReference>
<evidence type="ECO:0000259" key="9">
    <source>
        <dbReference type="PROSITE" id="PS51671"/>
    </source>
</evidence>
<keyword evidence="1 8" id="KW-0808">Transferase</keyword>
<dbReference type="InterPro" id="IPR002912">
    <property type="entry name" value="ACT_dom"/>
</dbReference>
<keyword evidence="6 8" id="KW-0511">Multifunctional enzyme</keyword>
<evidence type="ECO:0000256" key="4">
    <source>
        <dbReference type="ARBA" id="ARBA00022801"/>
    </source>
</evidence>
<name>A0ABQ5ZU67_9GAMM</name>
<dbReference type="InterPro" id="IPR003607">
    <property type="entry name" value="HD/PDEase_dom"/>
</dbReference>
<dbReference type="NCBIfam" id="NF001366">
    <property type="entry name" value="PRK00275.1"/>
    <property type="match status" value="1"/>
</dbReference>
<comment type="caution">
    <text evidence="11">The sequence shown here is derived from an EMBL/GenBank/DDBJ whole genome shotgun (WGS) entry which is preliminary data.</text>
</comment>
<comment type="catalytic activity">
    <reaction evidence="8">
        <text>[protein-PII]-L-tyrosine + UTP = [protein-PII]-uridylyl-L-tyrosine + diphosphate</text>
        <dbReference type="Rhea" id="RHEA:13673"/>
        <dbReference type="Rhea" id="RHEA-COMP:12147"/>
        <dbReference type="Rhea" id="RHEA-COMP:12148"/>
        <dbReference type="ChEBI" id="CHEBI:33019"/>
        <dbReference type="ChEBI" id="CHEBI:46398"/>
        <dbReference type="ChEBI" id="CHEBI:46858"/>
        <dbReference type="ChEBI" id="CHEBI:90602"/>
        <dbReference type="EC" id="2.7.7.59"/>
    </reaction>
</comment>
<dbReference type="Pfam" id="PF01909">
    <property type="entry name" value="NTP_transf_2"/>
    <property type="match status" value="1"/>
</dbReference>
<dbReference type="HAMAP" id="MF_00277">
    <property type="entry name" value="PII_uridylyl_transf"/>
    <property type="match status" value="1"/>
</dbReference>
<dbReference type="SUPFAM" id="SSF55021">
    <property type="entry name" value="ACT-like"/>
    <property type="match status" value="1"/>
</dbReference>
<keyword evidence="3" id="KW-0677">Repeat</keyword>
<keyword evidence="2 8" id="KW-0548">Nucleotidyltransferase</keyword>
<feature type="region of interest" description="Uridylyltransferase" evidence="8">
    <location>
        <begin position="1"/>
        <end position="346"/>
    </location>
</feature>
<feature type="domain" description="ACT" evidence="9">
    <location>
        <begin position="710"/>
        <end position="788"/>
    </location>
</feature>